<feature type="region of interest" description="Disordered" evidence="1">
    <location>
        <begin position="179"/>
        <end position="200"/>
    </location>
</feature>
<proteinExistence type="predicted"/>
<sequence>MSADEGGDPKSMAPINGESHPESTATATPGKRKRSAQDENPAVEPASSGSRESLNLHETLRTLVGLLLKHDTELQLLSCPFPSSGAKPRAKRAKTSGDQDTSNMQTRVEAGRYNTLQEFLADIERASAAVIERNQNQANGASAEGAPVTEVVNRIAAFKKHMNSLVGQSFVNQTDVKAETLDDDDDDQLQSTASHIGPREDKQALTLFGGSQSHPKQLFSSLQKSVKIPLQSSESGAEKFVEVQEPLREGGLPNGITTTRVVPYNLESSAPKPRTFGEVFAPRSGLVPVEPRKRGNRSAVSWLDPFDLVLDPKNFSGDRSNTSLVPVPSGQWLQYGGVTSSPSYWSRVEKHHEDANVGSKYGDPALWTGDDSSLLQGVYSSFAPSFDSSGAVMQAESKGMVWWGQRGARRLRTLLSLTEDVPDEVDLEAIDNIDESTLNEMVDSLKPKDYAEYLATIEKAPEGPPESREIDDVLTEVSHLLETLASYQNIRKTAIPSASENDESPAPDFEDPDTPSDAERAVYEKLRSRLVSIISNLPPYVVAKVNGDQLAELNISQKIIIESPDWKGTMEKDDHTLHLERAAAIAAQANAANRASTPSSTRPSNFQAPHSAYNQRSFNTNARLSQSQGAFQVPPQARQPSSTGSFTPLMQEVEHQALLPNAQVLALNTAKPTMYHSFSVLPPMDILPSPILRDLDRQPHLTPLLRDATL</sequence>
<feature type="domain" description="DUF7785" evidence="2">
    <location>
        <begin position="468"/>
        <end position="560"/>
    </location>
</feature>
<feature type="region of interest" description="Disordered" evidence="1">
    <location>
        <begin position="79"/>
        <end position="102"/>
    </location>
</feature>
<dbReference type="AlphaFoldDB" id="A0AAD6CW92"/>
<comment type="caution">
    <text evidence="4">The sequence shown here is derived from an EMBL/GenBank/DDBJ whole genome shotgun (WGS) entry which is preliminary data.</text>
</comment>
<dbReference type="InterPro" id="IPR056687">
    <property type="entry name" value="DUF7785"/>
</dbReference>
<feature type="region of interest" description="Disordered" evidence="1">
    <location>
        <begin position="627"/>
        <end position="646"/>
    </location>
</feature>
<keyword evidence="5" id="KW-1185">Reference proteome</keyword>
<gene>
    <name evidence="4" type="ORF">N7494_006378</name>
</gene>
<protein>
    <submittedName>
        <fullName evidence="4">Uncharacterized protein</fullName>
    </submittedName>
</protein>
<feature type="compositionally biased region" description="Acidic residues" evidence="1">
    <location>
        <begin position="500"/>
        <end position="516"/>
    </location>
</feature>
<dbReference type="Pfam" id="PF25009">
    <property type="entry name" value="DUF7785"/>
    <property type="match status" value="1"/>
</dbReference>
<name>A0AAD6CW92_9EURO</name>
<evidence type="ECO:0000313" key="5">
    <source>
        <dbReference type="Proteomes" id="UP001220324"/>
    </source>
</evidence>
<feature type="domain" description="DUF7877" evidence="3">
    <location>
        <begin position="56"/>
        <end position="165"/>
    </location>
</feature>
<evidence type="ECO:0000259" key="2">
    <source>
        <dbReference type="Pfam" id="PF25009"/>
    </source>
</evidence>
<evidence type="ECO:0000313" key="4">
    <source>
        <dbReference type="EMBL" id="KAJ5541302.1"/>
    </source>
</evidence>
<accession>A0AAD6CW92</accession>
<feature type="region of interest" description="Disordered" evidence="1">
    <location>
        <begin position="1"/>
        <end position="54"/>
    </location>
</feature>
<dbReference type="Pfam" id="PF25289">
    <property type="entry name" value="DUF7877"/>
    <property type="match status" value="1"/>
</dbReference>
<dbReference type="EMBL" id="JAQIZZ010000005">
    <property type="protein sequence ID" value="KAJ5541302.1"/>
    <property type="molecule type" value="Genomic_DNA"/>
</dbReference>
<feature type="region of interest" description="Disordered" evidence="1">
    <location>
        <begin position="496"/>
        <end position="516"/>
    </location>
</feature>
<dbReference type="Proteomes" id="UP001220324">
    <property type="component" value="Unassembled WGS sequence"/>
</dbReference>
<reference evidence="4 5" key="1">
    <citation type="journal article" date="2023" name="IMA Fungus">
        <title>Comparative genomic study of the Penicillium genus elucidates a diverse pangenome and 15 lateral gene transfer events.</title>
        <authorList>
            <person name="Petersen C."/>
            <person name="Sorensen T."/>
            <person name="Nielsen M.R."/>
            <person name="Sondergaard T.E."/>
            <person name="Sorensen J.L."/>
            <person name="Fitzpatrick D.A."/>
            <person name="Frisvad J.C."/>
            <person name="Nielsen K.L."/>
        </authorList>
    </citation>
    <scope>NUCLEOTIDE SEQUENCE [LARGE SCALE GENOMIC DNA]</scope>
    <source>
        <strain evidence="4 5">IBT 35679</strain>
    </source>
</reference>
<organism evidence="4 5">
    <name type="scientific">Penicillium frequentans</name>
    <dbReference type="NCBI Taxonomy" id="3151616"/>
    <lineage>
        <taxon>Eukaryota</taxon>
        <taxon>Fungi</taxon>
        <taxon>Dikarya</taxon>
        <taxon>Ascomycota</taxon>
        <taxon>Pezizomycotina</taxon>
        <taxon>Eurotiomycetes</taxon>
        <taxon>Eurotiomycetidae</taxon>
        <taxon>Eurotiales</taxon>
        <taxon>Aspergillaceae</taxon>
        <taxon>Penicillium</taxon>
    </lineage>
</organism>
<evidence type="ECO:0000256" key="1">
    <source>
        <dbReference type="SAM" id="MobiDB-lite"/>
    </source>
</evidence>
<dbReference type="InterPro" id="IPR057199">
    <property type="entry name" value="DUF7877"/>
</dbReference>
<evidence type="ECO:0000259" key="3">
    <source>
        <dbReference type="Pfam" id="PF25289"/>
    </source>
</evidence>